<reference evidence="1 2" key="1">
    <citation type="submission" date="2019-12" db="EMBL/GenBank/DDBJ databases">
        <title>Draft genome sequences Bradyrhizobium cajani AMBPC1010, Bradyrhizobium pachyrhizi AMBPC1040 and Bradyrhizobium yuanmingense ALSPC3051, three plant growth promoting strains isolated from nodules of Cajanus cajan L. in Dominican Republic.</title>
        <authorList>
            <person name="Flores-Felix J.D."/>
            <person name="Araujo J."/>
            <person name="Diaz-Alcantara C."/>
            <person name="Gonzalez-Andres F."/>
            <person name="Velazquez E."/>
        </authorList>
    </citation>
    <scope>NUCLEOTIDE SEQUENCE [LARGE SCALE GENOMIC DNA]</scope>
    <source>
        <strain evidence="1 2">1040</strain>
    </source>
</reference>
<proteinExistence type="predicted"/>
<comment type="caution">
    <text evidence="1">The sequence shown here is derived from an EMBL/GenBank/DDBJ whole genome shotgun (WGS) entry which is preliminary data.</text>
</comment>
<evidence type="ECO:0000313" key="1">
    <source>
        <dbReference type="EMBL" id="MVT67282.1"/>
    </source>
</evidence>
<name>A0A844SVA4_9BRAD</name>
<dbReference type="AlphaFoldDB" id="A0A844SVA4"/>
<accession>A0A844SVA4</accession>
<sequence length="185" mass="19873">MIKTPLQAGTINTGRTLASTSYVMNEKDAARIGYWSRGEVLIFLDDLLDGERTGIGAFAAIGRSIDDHLVDLIFESELAQGAICVLLKKEMIRKGGAHMVRRGGAFAAASRGDGTRGTRNAIAFARAHMAGLADMIEDGVVNIFDPRLNAKLMYLLLLHRKQVELLDTVDPAAANGSTHPCPSGH</sequence>
<evidence type="ECO:0000313" key="2">
    <source>
        <dbReference type="Proteomes" id="UP000436468"/>
    </source>
</evidence>
<protein>
    <submittedName>
        <fullName evidence="1">Uncharacterized protein</fullName>
    </submittedName>
</protein>
<organism evidence="1 2">
    <name type="scientific">Bradyrhizobium pachyrhizi</name>
    <dbReference type="NCBI Taxonomy" id="280333"/>
    <lineage>
        <taxon>Bacteria</taxon>
        <taxon>Pseudomonadati</taxon>
        <taxon>Pseudomonadota</taxon>
        <taxon>Alphaproteobacteria</taxon>
        <taxon>Hyphomicrobiales</taxon>
        <taxon>Nitrobacteraceae</taxon>
        <taxon>Bradyrhizobium</taxon>
    </lineage>
</organism>
<keyword evidence="2" id="KW-1185">Reference proteome</keyword>
<dbReference type="Proteomes" id="UP000436468">
    <property type="component" value="Unassembled WGS sequence"/>
</dbReference>
<dbReference type="RefSeq" id="WP_157345297.1">
    <property type="nucleotide sequence ID" value="NZ_WQNF01000012.1"/>
</dbReference>
<dbReference type="EMBL" id="WQNF01000012">
    <property type="protein sequence ID" value="MVT67282.1"/>
    <property type="molecule type" value="Genomic_DNA"/>
</dbReference>
<gene>
    <name evidence="1" type="ORF">GPL21_19460</name>
</gene>